<comment type="caution">
    <text evidence="1">The sequence shown here is derived from an EMBL/GenBank/DDBJ whole genome shotgun (WGS) entry which is preliminary data.</text>
</comment>
<proteinExistence type="predicted"/>
<sequence>MSSTVRSRASRWLVSRAPGNLAMTDSFLNAVASWRLSFRQCRTPSRISKLLSRPNGASVSGTQSHFTWILANESSLLTYFTVVLSVVAALQSAVAVVQSDLPTLLTHESVVQSGVSSLFSNSGSDVTVFAEILTYFPNLTHLAEILTDFAYVFPGFSCLLTCITCVQSYLAAMVALEPLAAAAERNAERNKQSRTFLQHLALVGLNLSLLILAARSALLISFAL</sequence>
<reference evidence="1" key="1">
    <citation type="submission" date="2022-07" db="EMBL/GenBank/DDBJ databases">
        <title>Genome Sequence of Phlebia brevispora.</title>
        <authorList>
            <person name="Buettner E."/>
        </authorList>
    </citation>
    <scope>NUCLEOTIDE SEQUENCE</scope>
    <source>
        <strain evidence="1">MPL23</strain>
    </source>
</reference>
<dbReference type="EMBL" id="JANHOG010000067">
    <property type="protein sequence ID" value="KAJ3558754.1"/>
    <property type="molecule type" value="Genomic_DNA"/>
</dbReference>
<protein>
    <submittedName>
        <fullName evidence="1">Uncharacterized protein</fullName>
    </submittedName>
</protein>
<dbReference type="Proteomes" id="UP001148662">
    <property type="component" value="Unassembled WGS sequence"/>
</dbReference>
<accession>A0ACC1TDL7</accession>
<evidence type="ECO:0000313" key="2">
    <source>
        <dbReference type="Proteomes" id="UP001148662"/>
    </source>
</evidence>
<name>A0ACC1TDL7_9APHY</name>
<gene>
    <name evidence="1" type="ORF">NM688_g735</name>
</gene>
<evidence type="ECO:0000313" key="1">
    <source>
        <dbReference type="EMBL" id="KAJ3558754.1"/>
    </source>
</evidence>
<organism evidence="1 2">
    <name type="scientific">Phlebia brevispora</name>
    <dbReference type="NCBI Taxonomy" id="194682"/>
    <lineage>
        <taxon>Eukaryota</taxon>
        <taxon>Fungi</taxon>
        <taxon>Dikarya</taxon>
        <taxon>Basidiomycota</taxon>
        <taxon>Agaricomycotina</taxon>
        <taxon>Agaricomycetes</taxon>
        <taxon>Polyporales</taxon>
        <taxon>Meruliaceae</taxon>
        <taxon>Phlebia</taxon>
    </lineage>
</organism>
<keyword evidence="2" id="KW-1185">Reference proteome</keyword>